<dbReference type="EnsemblProtists" id="EOD23776">
    <property type="protein sequence ID" value="EOD23776"/>
    <property type="gene ID" value="EMIHUDRAFT_239089"/>
</dbReference>
<sequence>MAPDPEDEVEDDLEEEPQLDTSFKQTIVVDGLPVVPKEKHEKLANVVRKFFSQAGSPPGSPPNTTFSQNNGIIALTKCASRSAGFACAGWLIFIGLFGKVGAAMASIPMPIAASSSRQRNGDAVPPFQKLPFPKRIGCLSVRRNSFIVMLSLAFGLGVVAANGVASFYGKNLDHIYGEAALPAPFPKVETEVSPSSCAVGNNAITVSEADCTLIGGTYTPAMVETKTCANKNGNCCKKYNKGMDSLRTSIILHLKTPYGIAAAPPPAVYLCYSAARARQSRTGIESEGLGGGTRTKGGYG</sequence>
<evidence type="ECO:0000256" key="6">
    <source>
        <dbReference type="ARBA" id="ARBA00023136"/>
    </source>
</evidence>
<dbReference type="PaxDb" id="2903-EOD23776"/>
<organism evidence="9 10">
    <name type="scientific">Emiliania huxleyi (strain CCMP1516)</name>
    <dbReference type="NCBI Taxonomy" id="280463"/>
    <lineage>
        <taxon>Eukaryota</taxon>
        <taxon>Haptista</taxon>
        <taxon>Haptophyta</taxon>
        <taxon>Prymnesiophyceae</taxon>
        <taxon>Isochrysidales</taxon>
        <taxon>Noelaerhabdaceae</taxon>
        <taxon>Emiliania</taxon>
    </lineage>
</organism>
<dbReference type="RefSeq" id="XP_005776205.1">
    <property type="nucleotide sequence ID" value="XM_005776148.1"/>
</dbReference>
<dbReference type="Proteomes" id="UP000013827">
    <property type="component" value="Unassembled WGS sequence"/>
</dbReference>
<reference evidence="10" key="1">
    <citation type="journal article" date="2013" name="Nature">
        <title>Pan genome of the phytoplankton Emiliania underpins its global distribution.</title>
        <authorList>
            <person name="Read B.A."/>
            <person name="Kegel J."/>
            <person name="Klute M.J."/>
            <person name="Kuo A."/>
            <person name="Lefebvre S.C."/>
            <person name="Maumus F."/>
            <person name="Mayer C."/>
            <person name="Miller J."/>
            <person name="Monier A."/>
            <person name="Salamov A."/>
            <person name="Young J."/>
            <person name="Aguilar M."/>
            <person name="Claverie J.M."/>
            <person name="Frickenhaus S."/>
            <person name="Gonzalez K."/>
            <person name="Herman E.K."/>
            <person name="Lin Y.C."/>
            <person name="Napier J."/>
            <person name="Ogata H."/>
            <person name="Sarno A.F."/>
            <person name="Shmutz J."/>
            <person name="Schroeder D."/>
            <person name="de Vargas C."/>
            <person name="Verret F."/>
            <person name="von Dassow P."/>
            <person name="Valentin K."/>
            <person name="Van de Peer Y."/>
            <person name="Wheeler G."/>
            <person name="Dacks J.B."/>
            <person name="Delwiche C.F."/>
            <person name="Dyhrman S.T."/>
            <person name="Glockner G."/>
            <person name="John U."/>
            <person name="Richards T."/>
            <person name="Worden A.Z."/>
            <person name="Zhang X."/>
            <person name="Grigoriev I.V."/>
            <person name="Allen A.E."/>
            <person name="Bidle K."/>
            <person name="Borodovsky M."/>
            <person name="Bowler C."/>
            <person name="Brownlee C."/>
            <person name="Cock J.M."/>
            <person name="Elias M."/>
            <person name="Gladyshev V.N."/>
            <person name="Groth M."/>
            <person name="Guda C."/>
            <person name="Hadaegh A."/>
            <person name="Iglesias-Rodriguez M.D."/>
            <person name="Jenkins J."/>
            <person name="Jones B.M."/>
            <person name="Lawson T."/>
            <person name="Leese F."/>
            <person name="Lindquist E."/>
            <person name="Lobanov A."/>
            <person name="Lomsadze A."/>
            <person name="Malik S.B."/>
            <person name="Marsh M.E."/>
            <person name="Mackinder L."/>
            <person name="Mock T."/>
            <person name="Mueller-Roeber B."/>
            <person name="Pagarete A."/>
            <person name="Parker M."/>
            <person name="Probert I."/>
            <person name="Quesneville H."/>
            <person name="Raines C."/>
            <person name="Rensing S.A."/>
            <person name="Riano-Pachon D.M."/>
            <person name="Richier S."/>
            <person name="Rokitta S."/>
            <person name="Shiraiwa Y."/>
            <person name="Soanes D.M."/>
            <person name="van der Giezen M."/>
            <person name="Wahlund T.M."/>
            <person name="Williams B."/>
            <person name="Wilson W."/>
            <person name="Wolfe G."/>
            <person name="Wurch L.L."/>
        </authorList>
    </citation>
    <scope>NUCLEOTIDE SEQUENCE</scope>
</reference>
<dbReference type="InterPro" id="IPR006043">
    <property type="entry name" value="NCS2"/>
</dbReference>
<dbReference type="GeneID" id="17269336"/>
<accession>A0A0D3JJU1</accession>
<dbReference type="KEGG" id="ehx:EMIHUDRAFT_239089"/>
<dbReference type="PANTHER" id="PTHR42810:SF2">
    <property type="entry name" value="PURINE PERMEASE C1399.01C-RELATED"/>
    <property type="match status" value="1"/>
</dbReference>
<dbReference type="Pfam" id="PF00860">
    <property type="entry name" value="Xan_ur_permease"/>
    <property type="match status" value="1"/>
</dbReference>
<protein>
    <submittedName>
        <fullName evidence="9">Uncharacterized protein</fullName>
    </submittedName>
</protein>
<evidence type="ECO:0000256" key="1">
    <source>
        <dbReference type="ARBA" id="ARBA00004141"/>
    </source>
</evidence>
<evidence type="ECO:0000313" key="9">
    <source>
        <dbReference type="EnsemblProtists" id="EOD23776"/>
    </source>
</evidence>
<comment type="similarity">
    <text evidence="2">Belongs to the nucleobase:cation symporter-2 (NCS2) (TC 2.A.40) family.</text>
</comment>
<evidence type="ECO:0000256" key="2">
    <source>
        <dbReference type="ARBA" id="ARBA00008821"/>
    </source>
</evidence>
<dbReference type="GO" id="GO:0042907">
    <property type="term" value="F:xanthine transmembrane transporter activity"/>
    <property type="evidence" value="ECO:0007669"/>
    <property type="project" value="TreeGrafter"/>
</dbReference>
<proteinExistence type="inferred from homology"/>
<evidence type="ECO:0000256" key="5">
    <source>
        <dbReference type="ARBA" id="ARBA00022989"/>
    </source>
</evidence>
<keyword evidence="5 8" id="KW-1133">Transmembrane helix</keyword>
<keyword evidence="4 8" id="KW-0812">Transmembrane</keyword>
<dbReference type="AlphaFoldDB" id="A0A0D3JJU1"/>
<feature type="transmembrane region" description="Helical" evidence="8">
    <location>
        <begin position="146"/>
        <end position="168"/>
    </location>
</feature>
<feature type="transmembrane region" description="Helical" evidence="8">
    <location>
        <begin position="83"/>
        <end position="107"/>
    </location>
</feature>
<dbReference type="HOGENOM" id="CLU_928827_0_0_1"/>
<dbReference type="PANTHER" id="PTHR42810">
    <property type="entry name" value="PURINE PERMEASE C1399.01C-RELATED"/>
    <property type="match status" value="1"/>
</dbReference>
<comment type="subcellular location">
    <subcellularLocation>
        <location evidence="1">Membrane</location>
        <topology evidence="1">Multi-pass membrane protein</topology>
    </subcellularLocation>
</comment>
<feature type="region of interest" description="Disordered" evidence="7">
    <location>
        <begin position="1"/>
        <end position="20"/>
    </location>
</feature>
<dbReference type="GO" id="GO:0005886">
    <property type="term" value="C:plasma membrane"/>
    <property type="evidence" value="ECO:0007669"/>
    <property type="project" value="TreeGrafter"/>
</dbReference>
<evidence type="ECO:0000313" key="10">
    <source>
        <dbReference type="Proteomes" id="UP000013827"/>
    </source>
</evidence>
<name>A0A0D3JJU1_EMIH1</name>
<evidence type="ECO:0000256" key="8">
    <source>
        <dbReference type="SAM" id="Phobius"/>
    </source>
</evidence>
<keyword evidence="3" id="KW-0813">Transport</keyword>
<keyword evidence="10" id="KW-1185">Reference proteome</keyword>
<dbReference type="STRING" id="2903.R1ELC3"/>
<evidence type="ECO:0000256" key="4">
    <source>
        <dbReference type="ARBA" id="ARBA00022692"/>
    </source>
</evidence>
<evidence type="ECO:0000256" key="3">
    <source>
        <dbReference type="ARBA" id="ARBA00022448"/>
    </source>
</evidence>
<evidence type="ECO:0000256" key="7">
    <source>
        <dbReference type="SAM" id="MobiDB-lite"/>
    </source>
</evidence>
<reference evidence="9" key="2">
    <citation type="submission" date="2024-10" db="UniProtKB">
        <authorList>
            <consortium name="EnsemblProtists"/>
        </authorList>
    </citation>
    <scope>IDENTIFICATION</scope>
</reference>
<feature type="compositionally biased region" description="Acidic residues" evidence="7">
    <location>
        <begin position="1"/>
        <end position="18"/>
    </location>
</feature>
<keyword evidence="6 8" id="KW-0472">Membrane</keyword>